<evidence type="ECO:0000313" key="2">
    <source>
        <dbReference type="Proteomes" id="UP001470230"/>
    </source>
</evidence>
<sequence length="182" mass="21509">MIKAKICIKNLCIKDIPFRSNRIFLKIKSGKSSFITSKYKINKNNTVTFDNMIIMPCIFKKAKNGRNQCQIRFSFRFEESNRNNFTRYGSFNIKDLDYDDIKVNPYCICRNLDRCLELPQVECQIMVQNYFMLDNSANNEMKENMKAYSYQKDQRECIVIKYLLTQPSYSDPSKKSDAIKNS</sequence>
<evidence type="ECO:0008006" key="3">
    <source>
        <dbReference type="Google" id="ProtNLM"/>
    </source>
</evidence>
<reference evidence="1 2" key="1">
    <citation type="submission" date="2024-04" db="EMBL/GenBank/DDBJ databases">
        <title>Tritrichomonas musculus Genome.</title>
        <authorList>
            <person name="Alves-Ferreira E."/>
            <person name="Grigg M."/>
            <person name="Lorenzi H."/>
            <person name="Galac M."/>
        </authorList>
    </citation>
    <scope>NUCLEOTIDE SEQUENCE [LARGE SCALE GENOMIC DNA]</scope>
    <source>
        <strain evidence="1 2">EAF2021</strain>
    </source>
</reference>
<evidence type="ECO:0000313" key="1">
    <source>
        <dbReference type="EMBL" id="KAK8840362.1"/>
    </source>
</evidence>
<gene>
    <name evidence="1" type="ORF">M9Y10_030923</name>
</gene>
<accession>A0ABR2H455</accession>
<name>A0ABR2H455_9EUKA</name>
<keyword evidence="2" id="KW-1185">Reference proteome</keyword>
<dbReference type="Proteomes" id="UP001470230">
    <property type="component" value="Unassembled WGS sequence"/>
</dbReference>
<proteinExistence type="predicted"/>
<comment type="caution">
    <text evidence="1">The sequence shown here is derived from an EMBL/GenBank/DDBJ whole genome shotgun (WGS) entry which is preliminary data.</text>
</comment>
<dbReference type="EMBL" id="JAPFFF010000047">
    <property type="protein sequence ID" value="KAK8840362.1"/>
    <property type="molecule type" value="Genomic_DNA"/>
</dbReference>
<protein>
    <recommendedName>
        <fullName evidence="3">C2 NT-type domain-containing protein</fullName>
    </recommendedName>
</protein>
<organism evidence="1 2">
    <name type="scientific">Tritrichomonas musculus</name>
    <dbReference type="NCBI Taxonomy" id="1915356"/>
    <lineage>
        <taxon>Eukaryota</taxon>
        <taxon>Metamonada</taxon>
        <taxon>Parabasalia</taxon>
        <taxon>Tritrichomonadida</taxon>
        <taxon>Tritrichomonadidae</taxon>
        <taxon>Tritrichomonas</taxon>
    </lineage>
</organism>